<gene>
    <name evidence="2" type="ORF">AMAG_18498</name>
</gene>
<keyword evidence="1" id="KW-0812">Transmembrane</keyword>
<evidence type="ECO:0000313" key="3">
    <source>
        <dbReference type="Proteomes" id="UP000054350"/>
    </source>
</evidence>
<evidence type="ECO:0000313" key="2">
    <source>
        <dbReference type="EMBL" id="KNE60246.1"/>
    </source>
</evidence>
<protein>
    <submittedName>
        <fullName evidence="2">Uncharacterized protein</fullName>
    </submittedName>
</protein>
<evidence type="ECO:0000256" key="1">
    <source>
        <dbReference type="SAM" id="Phobius"/>
    </source>
</evidence>
<accession>A0A0L0SCN8</accession>
<keyword evidence="1" id="KW-1133">Transmembrane helix</keyword>
<dbReference type="EMBL" id="GG745335">
    <property type="protein sequence ID" value="KNE60246.1"/>
    <property type="molecule type" value="Genomic_DNA"/>
</dbReference>
<dbReference type="Proteomes" id="UP000054350">
    <property type="component" value="Unassembled WGS sequence"/>
</dbReference>
<proteinExistence type="predicted"/>
<feature type="non-terminal residue" evidence="2">
    <location>
        <position position="1"/>
    </location>
</feature>
<feature type="transmembrane region" description="Helical" evidence="1">
    <location>
        <begin position="65"/>
        <end position="84"/>
    </location>
</feature>
<reference evidence="2 3" key="1">
    <citation type="submission" date="2009-11" db="EMBL/GenBank/DDBJ databases">
        <title>Annotation of Allomyces macrogynus ATCC 38327.</title>
        <authorList>
            <consortium name="The Broad Institute Genome Sequencing Platform"/>
            <person name="Russ C."/>
            <person name="Cuomo C."/>
            <person name="Burger G."/>
            <person name="Gray M.W."/>
            <person name="Holland P.W.H."/>
            <person name="King N."/>
            <person name="Lang F.B.F."/>
            <person name="Roger A.J."/>
            <person name="Ruiz-Trillo I."/>
            <person name="Young S.K."/>
            <person name="Zeng Q."/>
            <person name="Gargeya S."/>
            <person name="Fitzgerald M."/>
            <person name="Haas B."/>
            <person name="Abouelleil A."/>
            <person name="Alvarado L."/>
            <person name="Arachchi H.M."/>
            <person name="Berlin A."/>
            <person name="Chapman S.B."/>
            <person name="Gearin G."/>
            <person name="Goldberg J."/>
            <person name="Griggs A."/>
            <person name="Gujja S."/>
            <person name="Hansen M."/>
            <person name="Heiman D."/>
            <person name="Howarth C."/>
            <person name="Larimer J."/>
            <person name="Lui A."/>
            <person name="MacDonald P.J.P."/>
            <person name="McCowen C."/>
            <person name="Montmayeur A."/>
            <person name="Murphy C."/>
            <person name="Neiman D."/>
            <person name="Pearson M."/>
            <person name="Priest M."/>
            <person name="Roberts A."/>
            <person name="Saif S."/>
            <person name="Shea T."/>
            <person name="Sisk P."/>
            <person name="Stolte C."/>
            <person name="Sykes S."/>
            <person name="Wortman J."/>
            <person name="Nusbaum C."/>
            <person name="Birren B."/>
        </authorList>
    </citation>
    <scope>NUCLEOTIDE SEQUENCE [LARGE SCALE GENOMIC DNA]</scope>
    <source>
        <strain evidence="2 3">ATCC 38327</strain>
    </source>
</reference>
<keyword evidence="3" id="KW-1185">Reference proteome</keyword>
<keyword evidence="1" id="KW-0472">Membrane</keyword>
<dbReference type="AlphaFoldDB" id="A0A0L0SCN8"/>
<dbReference type="VEuPathDB" id="FungiDB:AMAG_18498"/>
<sequence>RQAAHCRLGRVDARHDAAPELVPFTAPPLLRRVISGCRRACCLFMRVVEGHVPIFLLRFFELPSFLVIFLTLPATAVSAPALSFSARPFHSSNIVAEPPLLLFMLCARYPHPTPYLSSLPSLQFAGLNPCCCGSTIRSARSCGGLSVETGLAMRGSCLCSS</sequence>
<organism evidence="2 3">
    <name type="scientific">Allomyces macrogynus (strain ATCC 38327)</name>
    <name type="common">Allomyces javanicus var. macrogynus</name>
    <dbReference type="NCBI Taxonomy" id="578462"/>
    <lineage>
        <taxon>Eukaryota</taxon>
        <taxon>Fungi</taxon>
        <taxon>Fungi incertae sedis</taxon>
        <taxon>Blastocladiomycota</taxon>
        <taxon>Blastocladiomycetes</taxon>
        <taxon>Blastocladiales</taxon>
        <taxon>Blastocladiaceae</taxon>
        <taxon>Allomyces</taxon>
    </lineage>
</organism>
<name>A0A0L0SCN8_ALLM3</name>
<reference evidence="3" key="2">
    <citation type="submission" date="2009-11" db="EMBL/GenBank/DDBJ databases">
        <title>The Genome Sequence of Allomyces macrogynus strain ATCC 38327.</title>
        <authorList>
            <consortium name="The Broad Institute Genome Sequencing Platform"/>
            <person name="Russ C."/>
            <person name="Cuomo C."/>
            <person name="Shea T."/>
            <person name="Young S.K."/>
            <person name="Zeng Q."/>
            <person name="Koehrsen M."/>
            <person name="Haas B."/>
            <person name="Borodovsky M."/>
            <person name="Guigo R."/>
            <person name="Alvarado L."/>
            <person name="Berlin A."/>
            <person name="Borenstein D."/>
            <person name="Chen Z."/>
            <person name="Engels R."/>
            <person name="Freedman E."/>
            <person name="Gellesch M."/>
            <person name="Goldberg J."/>
            <person name="Griggs A."/>
            <person name="Gujja S."/>
            <person name="Heiman D."/>
            <person name="Hepburn T."/>
            <person name="Howarth C."/>
            <person name="Jen D."/>
            <person name="Larson L."/>
            <person name="Lewis B."/>
            <person name="Mehta T."/>
            <person name="Park D."/>
            <person name="Pearson M."/>
            <person name="Roberts A."/>
            <person name="Saif S."/>
            <person name="Shenoy N."/>
            <person name="Sisk P."/>
            <person name="Stolte C."/>
            <person name="Sykes S."/>
            <person name="Walk T."/>
            <person name="White J."/>
            <person name="Yandava C."/>
            <person name="Burger G."/>
            <person name="Gray M.W."/>
            <person name="Holland P.W.H."/>
            <person name="King N."/>
            <person name="Lang F.B.F."/>
            <person name="Roger A.J."/>
            <person name="Ruiz-Trillo I."/>
            <person name="Lander E."/>
            <person name="Nusbaum C."/>
        </authorList>
    </citation>
    <scope>NUCLEOTIDE SEQUENCE [LARGE SCALE GENOMIC DNA]</scope>
    <source>
        <strain evidence="3">ATCC 38327</strain>
    </source>
</reference>